<keyword evidence="1" id="KW-0472">Membrane</keyword>
<evidence type="ECO:0000313" key="2">
    <source>
        <dbReference type="EMBL" id="OGF14857.1"/>
    </source>
</evidence>
<sequence>MENYFTQFPAGQKIEAPDGLLDKVMSRIIAEKRLRLRRRLFGILMLLLASIAGAVPAGQAFWNDVTGSGLNLYLTLAFYDWSAILNNWQDFSFTILESLPVISAAALLGAGLAVLLTLKYAIQYYEKISPSSLLFKTIN</sequence>
<keyword evidence="1" id="KW-1133">Transmembrane helix</keyword>
<accession>A0A1F5RK43</accession>
<proteinExistence type="predicted"/>
<protein>
    <submittedName>
        <fullName evidence="2">Uncharacterized protein</fullName>
    </submittedName>
</protein>
<dbReference type="AlphaFoldDB" id="A0A1F5RK43"/>
<name>A0A1F5RK43_9BACT</name>
<dbReference type="EMBL" id="MFFU01000058">
    <property type="protein sequence ID" value="OGF14857.1"/>
    <property type="molecule type" value="Genomic_DNA"/>
</dbReference>
<gene>
    <name evidence="2" type="ORF">A3D54_01475</name>
</gene>
<reference evidence="2 3" key="1">
    <citation type="journal article" date="2016" name="Nat. Commun.">
        <title>Thousands of microbial genomes shed light on interconnected biogeochemical processes in an aquifer system.</title>
        <authorList>
            <person name="Anantharaman K."/>
            <person name="Brown C.T."/>
            <person name="Hug L.A."/>
            <person name="Sharon I."/>
            <person name="Castelle C.J."/>
            <person name="Probst A.J."/>
            <person name="Thomas B.C."/>
            <person name="Singh A."/>
            <person name="Wilkins M.J."/>
            <person name="Karaoz U."/>
            <person name="Brodie E.L."/>
            <person name="Williams K.H."/>
            <person name="Hubbard S.S."/>
            <person name="Banfield J.F."/>
        </authorList>
    </citation>
    <scope>NUCLEOTIDE SEQUENCE [LARGE SCALE GENOMIC DNA]</scope>
</reference>
<dbReference type="Proteomes" id="UP000177691">
    <property type="component" value="Unassembled WGS sequence"/>
</dbReference>
<keyword evidence="1" id="KW-0812">Transmembrane</keyword>
<feature type="transmembrane region" description="Helical" evidence="1">
    <location>
        <begin position="101"/>
        <end position="122"/>
    </location>
</feature>
<evidence type="ECO:0000256" key="1">
    <source>
        <dbReference type="SAM" id="Phobius"/>
    </source>
</evidence>
<comment type="caution">
    <text evidence="2">The sequence shown here is derived from an EMBL/GenBank/DDBJ whole genome shotgun (WGS) entry which is preliminary data.</text>
</comment>
<feature type="transmembrane region" description="Helical" evidence="1">
    <location>
        <begin position="40"/>
        <end position="62"/>
    </location>
</feature>
<organism evidence="2 3">
    <name type="scientific">Candidatus Falkowbacteria bacterium RIFCSPHIGHO2_02_FULL_45_15</name>
    <dbReference type="NCBI Taxonomy" id="1797987"/>
    <lineage>
        <taxon>Bacteria</taxon>
        <taxon>Candidatus Falkowiibacteriota</taxon>
    </lineage>
</organism>
<evidence type="ECO:0000313" key="3">
    <source>
        <dbReference type="Proteomes" id="UP000177691"/>
    </source>
</evidence>